<evidence type="ECO:0000256" key="3">
    <source>
        <dbReference type="ARBA" id="ARBA00022741"/>
    </source>
</evidence>
<evidence type="ECO:0000256" key="2">
    <source>
        <dbReference type="ARBA" id="ARBA00022448"/>
    </source>
</evidence>
<evidence type="ECO:0000256" key="1">
    <source>
        <dbReference type="ARBA" id="ARBA00005417"/>
    </source>
</evidence>
<comment type="caution">
    <text evidence="6">The sequence shown here is derived from an EMBL/GenBank/DDBJ whole genome shotgun (WGS) entry which is preliminary data.</text>
</comment>
<dbReference type="CDD" id="cd03235">
    <property type="entry name" value="ABC_Metallic_Cations"/>
    <property type="match status" value="1"/>
</dbReference>
<dbReference type="AlphaFoldDB" id="A0A4R8M1T9"/>
<keyword evidence="4 6" id="KW-0067">ATP-binding</keyword>
<keyword evidence="3" id="KW-0547">Nucleotide-binding</keyword>
<evidence type="ECO:0000313" key="6">
    <source>
        <dbReference type="EMBL" id="TDY56648.1"/>
    </source>
</evidence>
<protein>
    <submittedName>
        <fullName evidence="6">Zinc transport system ATP-binding protein</fullName>
    </submittedName>
</protein>
<dbReference type="PANTHER" id="PTHR42734:SF17">
    <property type="entry name" value="METAL TRANSPORT SYSTEM ATP-BINDING PROTEIN TM_0124-RELATED"/>
    <property type="match status" value="1"/>
</dbReference>
<dbReference type="Proteomes" id="UP000295066">
    <property type="component" value="Unassembled WGS sequence"/>
</dbReference>
<evidence type="ECO:0000256" key="4">
    <source>
        <dbReference type="ARBA" id="ARBA00022840"/>
    </source>
</evidence>
<accession>A0A4R8M1T9</accession>
<dbReference type="GO" id="GO:0016887">
    <property type="term" value="F:ATP hydrolysis activity"/>
    <property type="evidence" value="ECO:0007669"/>
    <property type="project" value="InterPro"/>
</dbReference>
<dbReference type="InterPro" id="IPR017871">
    <property type="entry name" value="ABC_transporter-like_CS"/>
</dbReference>
<dbReference type="InterPro" id="IPR003439">
    <property type="entry name" value="ABC_transporter-like_ATP-bd"/>
</dbReference>
<dbReference type="PROSITE" id="PS50893">
    <property type="entry name" value="ABC_TRANSPORTER_2"/>
    <property type="match status" value="1"/>
</dbReference>
<gene>
    <name evidence="6" type="ORF">C8D99_1184</name>
</gene>
<evidence type="ECO:0000313" key="7">
    <source>
        <dbReference type="Proteomes" id="UP000295066"/>
    </source>
</evidence>
<dbReference type="InterPro" id="IPR050153">
    <property type="entry name" value="Metal_Ion_Import_ABC"/>
</dbReference>
<dbReference type="InterPro" id="IPR027417">
    <property type="entry name" value="P-loop_NTPase"/>
</dbReference>
<reference evidence="6 7" key="1">
    <citation type="submission" date="2019-03" db="EMBL/GenBank/DDBJ databases">
        <title>Genomic Encyclopedia of Type Strains, Phase IV (KMG-IV): sequencing the most valuable type-strain genomes for metagenomic binning, comparative biology and taxonomic classification.</title>
        <authorList>
            <person name="Goeker M."/>
        </authorList>
    </citation>
    <scope>NUCLEOTIDE SEQUENCE [LARGE SCALE GENOMIC DNA]</scope>
    <source>
        <strain evidence="6 7">DSM 25964</strain>
    </source>
</reference>
<feature type="domain" description="ABC transporter" evidence="5">
    <location>
        <begin position="23"/>
        <end position="260"/>
    </location>
</feature>
<proteinExistence type="inferred from homology"/>
<dbReference type="Pfam" id="PF00005">
    <property type="entry name" value="ABC_tran"/>
    <property type="match status" value="1"/>
</dbReference>
<dbReference type="GO" id="GO:0005524">
    <property type="term" value="F:ATP binding"/>
    <property type="evidence" value="ECO:0007669"/>
    <property type="project" value="UniProtKB-KW"/>
</dbReference>
<sequence>MCRNPRTEKGRNRDVMAETKNALSFRGVNFSYGTDPVLRDVTFSVPQGEFLIIIGPNGGGKTTLLKLALGLLVPESGTISVFGKKPGEDRSVAGYVPQDTGRNRDFPITALEVALQGRLGFPGGRLSYGRKDREAAMEALKALKMESLADRSMGELSQGQRQRVLIARGLASDPGVLFLDEPLASIDPETRDMLLTLLGELCGRLTVVMVSHDMSAVSAHATAVACVNRKVFYHDSAEIGPDAMEQVWGRCPVELVAHGIPHRVLAVHDHDHGGEGCSHD</sequence>
<dbReference type="SUPFAM" id="SSF52540">
    <property type="entry name" value="P-loop containing nucleoside triphosphate hydrolases"/>
    <property type="match status" value="1"/>
</dbReference>
<name>A0A4R8M1T9_9BACT</name>
<dbReference type="SMART" id="SM00382">
    <property type="entry name" value="AAA"/>
    <property type="match status" value="1"/>
</dbReference>
<dbReference type="InterPro" id="IPR003593">
    <property type="entry name" value="AAA+_ATPase"/>
</dbReference>
<dbReference type="PROSITE" id="PS00211">
    <property type="entry name" value="ABC_TRANSPORTER_1"/>
    <property type="match status" value="1"/>
</dbReference>
<keyword evidence="7" id="KW-1185">Reference proteome</keyword>
<organism evidence="6 7">
    <name type="scientific">Aminivibrio pyruvatiphilus</name>
    <dbReference type="NCBI Taxonomy" id="1005740"/>
    <lineage>
        <taxon>Bacteria</taxon>
        <taxon>Thermotogati</taxon>
        <taxon>Synergistota</taxon>
        <taxon>Synergistia</taxon>
        <taxon>Synergistales</taxon>
        <taxon>Aminobacteriaceae</taxon>
        <taxon>Aminivibrio</taxon>
    </lineage>
</organism>
<comment type="similarity">
    <text evidence="1">Belongs to the ABC transporter superfamily.</text>
</comment>
<evidence type="ECO:0000259" key="5">
    <source>
        <dbReference type="PROSITE" id="PS50893"/>
    </source>
</evidence>
<dbReference type="PANTHER" id="PTHR42734">
    <property type="entry name" value="METAL TRANSPORT SYSTEM ATP-BINDING PROTEIN TM_0124-RELATED"/>
    <property type="match status" value="1"/>
</dbReference>
<dbReference type="EMBL" id="SORI01000018">
    <property type="protein sequence ID" value="TDY56648.1"/>
    <property type="molecule type" value="Genomic_DNA"/>
</dbReference>
<dbReference type="Gene3D" id="3.40.50.300">
    <property type="entry name" value="P-loop containing nucleotide triphosphate hydrolases"/>
    <property type="match status" value="1"/>
</dbReference>
<keyword evidence="2" id="KW-0813">Transport</keyword>